<dbReference type="PANTHER" id="PTHR39460">
    <property type="entry name" value="EXPRESSED PROTEIN"/>
    <property type="match status" value="1"/>
</dbReference>
<dbReference type="EMBL" id="QKWK01000006">
    <property type="protein sequence ID" value="TXT08992.1"/>
    <property type="molecule type" value="Genomic_DNA"/>
</dbReference>
<feature type="domain" description="DUF7729" evidence="3">
    <location>
        <begin position="132"/>
        <end position="343"/>
    </location>
</feature>
<comment type="caution">
    <text evidence="4">The sequence shown here is derived from an EMBL/GenBank/DDBJ whole genome shotgun (WGS) entry which is preliminary data.</text>
</comment>
<dbReference type="InterPro" id="IPR056146">
    <property type="entry name" value="DUF7729"/>
</dbReference>
<feature type="signal peptide" evidence="2">
    <location>
        <begin position="1"/>
        <end position="19"/>
    </location>
</feature>
<sequence length="373" mass="38851">MRLSTWGLAFIVAIVGSATEQQQQQPRHHHDSRPRGLPPEQFAPSPIPRHRPRQGSGASLDLETSATSSVQSSATTEGAIITFSPSTSAPGDGGSPDVTRSSVPTSSTTATRADIPPPKAPATIPTAAPQPVPTPLDAISYSLSQSCLEYVGTLIAPSSKFMTCLPFSLLLSTSAAYKNQVLTTTRTGNWTFLNELLAYTNSPQPSPGSCDQTFQSILTAYADKANCGNDLSGGPAVAKQAQTGIGNYAVMRTASGLINPNTGVYCYLEALANVKPDDMYLWMLPSGNIIPATSTPTCSPCSGLLMNHFAAWTANTTSLNSTLISSAVATVNGKCGSSFISTTPVASSAYLPGRPDGLSLAFLSLLIGALLHL</sequence>
<dbReference type="AlphaFoldDB" id="A0A7D8V0C2"/>
<reference evidence="4 5" key="1">
    <citation type="journal article" date="2019" name="PLoS Genet.">
        <title>Convergent evolution of linked mating-type loci in basidiomycete fungi.</title>
        <authorList>
            <person name="Sun S."/>
            <person name="Coelho M.A."/>
            <person name="Heitman J."/>
            <person name="Nowrousian M."/>
        </authorList>
    </citation>
    <scope>NUCLEOTIDE SEQUENCE [LARGE SCALE GENOMIC DNA]</scope>
    <source>
        <strain evidence="4 5">CBS 4282</strain>
    </source>
</reference>
<dbReference type="PANTHER" id="PTHR39460:SF1">
    <property type="entry name" value="C6 TRANSCRIPTION FACTOR"/>
    <property type="match status" value="1"/>
</dbReference>
<feature type="chain" id="PRO_5028823644" description="DUF7729 domain-containing protein" evidence="2">
    <location>
        <begin position="20"/>
        <end position="373"/>
    </location>
</feature>
<feature type="compositionally biased region" description="Low complexity" evidence="1">
    <location>
        <begin position="95"/>
        <end position="113"/>
    </location>
</feature>
<keyword evidence="2" id="KW-0732">Signal</keyword>
<evidence type="ECO:0000313" key="4">
    <source>
        <dbReference type="EMBL" id="TXT08992.1"/>
    </source>
</evidence>
<organism evidence="4 5">
    <name type="scientific">Vanrija humicola</name>
    <name type="common">Yeast</name>
    <name type="synonym">Cryptococcus humicola</name>
    <dbReference type="NCBI Taxonomy" id="5417"/>
    <lineage>
        <taxon>Eukaryota</taxon>
        <taxon>Fungi</taxon>
        <taxon>Dikarya</taxon>
        <taxon>Basidiomycota</taxon>
        <taxon>Agaricomycotina</taxon>
        <taxon>Tremellomycetes</taxon>
        <taxon>Trichosporonales</taxon>
        <taxon>Trichosporonaceae</taxon>
        <taxon>Vanrija</taxon>
    </lineage>
</organism>
<proteinExistence type="predicted"/>
<dbReference type="Proteomes" id="UP000473826">
    <property type="component" value="Unassembled WGS sequence"/>
</dbReference>
<feature type="region of interest" description="Disordered" evidence="1">
    <location>
        <begin position="19"/>
        <end position="129"/>
    </location>
</feature>
<evidence type="ECO:0000313" key="5">
    <source>
        <dbReference type="Proteomes" id="UP000473826"/>
    </source>
</evidence>
<evidence type="ECO:0000256" key="2">
    <source>
        <dbReference type="SAM" id="SignalP"/>
    </source>
</evidence>
<protein>
    <recommendedName>
        <fullName evidence="3">DUF7729 domain-containing protein</fullName>
    </recommendedName>
</protein>
<name>A0A7D8V0C2_VANHU</name>
<dbReference type="OrthoDB" id="2564812at2759"/>
<gene>
    <name evidence="4" type="ORF">VHUM_02466</name>
</gene>
<dbReference type="Pfam" id="PF24855">
    <property type="entry name" value="DUF7729"/>
    <property type="match status" value="1"/>
</dbReference>
<keyword evidence="5" id="KW-1185">Reference proteome</keyword>
<evidence type="ECO:0000259" key="3">
    <source>
        <dbReference type="Pfam" id="PF24855"/>
    </source>
</evidence>
<accession>A0A7D8V0C2</accession>
<evidence type="ECO:0000256" key="1">
    <source>
        <dbReference type="SAM" id="MobiDB-lite"/>
    </source>
</evidence>
<feature type="compositionally biased region" description="Low complexity" evidence="1">
    <location>
        <begin position="64"/>
        <end position="76"/>
    </location>
</feature>